<comment type="cofactor">
    <cofactor evidence="1">
        <name>Mn(2+)</name>
        <dbReference type="ChEBI" id="CHEBI:29035"/>
    </cofactor>
</comment>
<dbReference type="GO" id="GO:0046872">
    <property type="term" value="F:metal ion binding"/>
    <property type="evidence" value="ECO:0007669"/>
    <property type="project" value="UniProtKB-KW"/>
</dbReference>
<feature type="domain" description="Malic enzyme NAD-binding" evidence="9">
    <location>
        <begin position="216"/>
        <end position="474"/>
    </location>
</feature>
<dbReference type="Proteomes" id="UP000053095">
    <property type="component" value="Unassembled WGS sequence"/>
</dbReference>
<evidence type="ECO:0000256" key="3">
    <source>
        <dbReference type="ARBA" id="ARBA00022723"/>
    </source>
</evidence>
<feature type="binding site" evidence="7">
    <location>
        <position position="215"/>
    </location>
    <ligand>
        <name>a divalent metal cation</name>
        <dbReference type="ChEBI" id="CHEBI:60240"/>
    </ligand>
</feature>
<gene>
    <name evidence="11" type="ORF">TCE0_050r18416</name>
</gene>
<dbReference type="InterPro" id="IPR037062">
    <property type="entry name" value="Malic_N_dom_sf"/>
</dbReference>
<name>A0A0B8N2U4_TALPI</name>
<dbReference type="GO" id="GO:0006108">
    <property type="term" value="P:malate metabolic process"/>
    <property type="evidence" value="ECO:0007669"/>
    <property type="project" value="TreeGrafter"/>
</dbReference>
<dbReference type="SMART" id="SM00919">
    <property type="entry name" value="Malic_M"/>
    <property type="match status" value="1"/>
</dbReference>
<dbReference type="InterPro" id="IPR012302">
    <property type="entry name" value="Malic_NAD-bd"/>
</dbReference>
<dbReference type="NCBIfam" id="NF010052">
    <property type="entry name" value="PRK13529.1"/>
    <property type="match status" value="1"/>
</dbReference>
<dbReference type="EMBL" id="DF933846">
    <property type="protein sequence ID" value="GAM43531.1"/>
    <property type="molecule type" value="Genomic_DNA"/>
</dbReference>
<evidence type="ECO:0000259" key="9">
    <source>
        <dbReference type="SMART" id="SM00919"/>
    </source>
</evidence>
<sequence>MTYKYAHLPRSASKPLECGLEGHALLHDSYFNKGSAFPSQERHDFGLHGLLPPNIQTLDEQVERAYQQYSSQPDDLAKNTFMASMKAQNEVLYYRLISDHLKEMFSVIYTPTEGDAIQNYSRIFRKPEGCFLNIHDVDRIEHDLKQFTDNGTNEDVDYIVVTDGEEILGIGDQGVGSVLISVAKLVLTTLEDFGLKNARRLLEKYRPQIACFNDDVQGTGCVTLAALIAGLHVSKVKLGDVRIVIFGSGTAGTGIADQIRDAIATESGKSKEEAAKHIWCIDKPGLLFKSHEDKLTPAQIPYAREDSEWEDHSQTDLHNVVKRVQPHALIGTSTKPKAFTEDVIREMAKHVDRPIVFPLSNPTRLHEAQPRDINEWTDGKALIATGSPFPPVEHNGVKKEIAECNNSTCFPGIGLGAVLSQSRLLSDKMLVAAVKALAAQSPALQDPNKPLLPDVEDVREISVHIAKAVIQAAVEEELAQEKGIPEDDQELEQWIREQMWDPVYRPLVKGRST</sequence>
<dbReference type="InterPro" id="IPR036291">
    <property type="entry name" value="NAD(P)-bd_dom_sf"/>
</dbReference>
<evidence type="ECO:0000256" key="6">
    <source>
        <dbReference type="PIRSR" id="PIRSR000106-2"/>
    </source>
</evidence>
<dbReference type="Pfam" id="PF00390">
    <property type="entry name" value="malic"/>
    <property type="match status" value="1"/>
</dbReference>
<dbReference type="InterPro" id="IPR001891">
    <property type="entry name" value="Malic_OxRdtase"/>
</dbReference>
<comment type="similarity">
    <text evidence="2 8">Belongs to the malic enzymes family.</text>
</comment>
<dbReference type="PROSITE" id="PS00331">
    <property type="entry name" value="MALIC_ENZYMES"/>
    <property type="match status" value="1"/>
</dbReference>
<feature type="domain" description="Malic enzyme N-terminal" evidence="10">
    <location>
        <begin position="86"/>
        <end position="206"/>
    </location>
</feature>
<feature type="binding site" evidence="7">
    <location>
        <position position="191"/>
    </location>
    <ligand>
        <name>a divalent metal cation</name>
        <dbReference type="ChEBI" id="CHEBI:60240"/>
    </ligand>
</feature>
<dbReference type="Gene3D" id="3.40.50.10380">
    <property type="entry name" value="Malic enzyme, N-terminal domain"/>
    <property type="match status" value="1"/>
</dbReference>
<dbReference type="PANTHER" id="PTHR23406:SF34">
    <property type="entry name" value="NAD-DEPENDENT MALIC ENZYME, MITOCHONDRIAL"/>
    <property type="match status" value="1"/>
</dbReference>
<evidence type="ECO:0000256" key="4">
    <source>
        <dbReference type="ARBA" id="ARBA00023027"/>
    </source>
</evidence>
<feature type="active site" description="Proton donor" evidence="5">
    <location>
        <position position="109"/>
    </location>
</feature>
<keyword evidence="8" id="KW-0560">Oxidoreductase</keyword>
<dbReference type="GO" id="GO:0051287">
    <property type="term" value="F:NAD binding"/>
    <property type="evidence" value="ECO:0007669"/>
    <property type="project" value="InterPro"/>
</dbReference>
<feature type="active site" description="Proton acceptor" evidence="5">
    <location>
        <position position="184"/>
    </location>
</feature>
<organism evidence="11 12">
    <name type="scientific">Talaromyces pinophilus</name>
    <name type="common">Penicillium pinophilum</name>
    <dbReference type="NCBI Taxonomy" id="128442"/>
    <lineage>
        <taxon>Eukaryota</taxon>
        <taxon>Fungi</taxon>
        <taxon>Dikarya</taxon>
        <taxon>Ascomycota</taxon>
        <taxon>Pezizomycotina</taxon>
        <taxon>Eurotiomycetes</taxon>
        <taxon>Eurotiomycetidae</taxon>
        <taxon>Eurotiales</taxon>
        <taxon>Trichocomaceae</taxon>
        <taxon>Talaromyces</taxon>
        <taxon>Talaromyces sect. Talaromyces</taxon>
    </lineage>
</organism>
<evidence type="ECO:0000256" key="2">
    <source>
        <dbReference type="ARBA" id="ARBA00008785"/>
    </source>
</evidence>
<dbReference type="SUPFAM" id="SSF51735">
    <property type="entry name" value="NAD(P)-binding Rossmann-fold domains"/>
    <property type="match status" value="1"/>
</dbReference>
<dbReference type="SMART" id="SM01274">
    <property type="entry name" value="malic"/>
    <property type="match status" value="1"/>
</dbReference>
<dbReference type="InterPro" id="IPR012301">
    <property type="entry name" value="Malic_N_dom"/>
</dbReference>
<evidence type="ECO:0000256" key="8">
    <source>
        <dbReference type="RuleBase" id="RU003426"/>
    </source>
</evidence>
<proteinExistence type="inferred from homology"/>
<dbReference type="PANTHER" id="PTHR23406">
    <property type="entry name" value="MALIC ENZYME-RELATED"/>
    <property type="match status" value="1"/>
</dbReference>
<evidence type="ECO:0000256" key="1">
    <source>
        <dbReference type="ARBA" id="ARBA00001936"/>
    </source>
</evidence>
<dbReference type="PIRSF" id="PIRSF000106">
    <property type="entry name" value="ME"/>
    <property type="match status" value="1"/>
</dbReference>
<evidence type="ECO:0000256" key="7">
    <source>
        <dbReference type="PIRSR" id="PIRSR000106-3"/>
    </source>
</evidence>
<dbReference type="InterPro" id="IPR046346">
    <property type="entry name" value="Aminoacid_DH-like_N_sf"/>
</dbReference>
<dbReference type="AlphaFoldDB" id="A0A0B8N2U4"/>
<reference evidence="12" key="1">
    <citation type="journal article" date="2015" name="Genome Announc.">
        <title>Draft genome sequence of Talaromyces cellulolyticus strain Y-94, a source of lignocellulosic biomass-degrading enzymes.</title>
        <authorList>
            <person name="Fujii T."/>
            <person name="Koike H."/>
            <person name="Sawayama S."/>
            <person name="Yano S."/>
            <person name="Inoue H."/>
        </authorList>
    </citation>
    <scope>NUCLEOTIDE SEQUENCE [LARGE SCALE GENOMIC DNA]</scope>
    <source>
        <strain evidence="12">Y-94</strain>
    </source>
</reference>
<comment type="cofactor">
    <cofactor evidence="7">
        <name>Mg(2+)</name>
        <dbReference type="ChEBI" id="CHEBI:18420"/>
    </cofactor>
    <cofactor evidence="7">
        <name>Mn(2+)</name>
        <dbReference type="ChEBI" id="CHEBI:29035"/>
    </cofactor>
    <text evidence="7">Divalent metal cations. Prefers magnesium or manganese.</text>
</comment>
<keyword evidence="4" id="KW-0520">NAD</keyword>
<evidence type="ECO:0000259" key="10">
    <source>
        <dbReference type="SMART" id="SM01274"/>
    </source>
</evidence>
<dbReference type="CDD" id="cd05312">
    <property type="entry name" value="NAD_bind_1_malic_enz"/>
    <property type="match status" value="1"/>
</dbReference>
<evidence type="ECO:0000313" key="11">
    <source>
        <dbReference type="EMBL" id="GAM43531.1"/>
    </source>
</evidence>
<dbReference type="SUPFAM" id="SSF53223">
    <property type="entry name" value="Aminoacid dehydrogenase-like, N-terminal domain"/>
    <property type="match status" value="1"/>
</dbReference>
<feature type="binding site" evidence="6">
    <location>
        <position position="405"/>
    </location>
    <ligand>
        <name>(S)-malate</name>
        <dbReference type="ChEBI" id="CHEBI:15589"/>
    </ligand>
</feature>
<accession>A0A0B8N2U4</accession>
<protein>
    <recommendedName>
        <fullName evidence="8">Malic enzyme</fullName>
    </recommendedName>
</protein>
<dbReference type="GO" id="GO:0005739">
    <property type="term" value="C:mitochondrion"/>
    <property type="evidence" value="ECO:0007669"/>
    <property type="project" value="TreeGrafter"/>
</dbReference>
<dbReference type="InterPro" id="IPR015884">
    <property type="entry name" value="Malic_enzyme_CS"/>
</dbReference>
<dbReference type="Pfam" id="PF03949">
    <property type="entry name" value="Malic_M"/>
    <property type="match status" value="1"/>
</dbReference>
<evidence type="ECO:0000256" key="5">
    <source>
        <dbReference type="PIRSR" id="PIRSR000106-1"/>
    </source>
</evidence>
<feature type="binding site" evidence="7">
    <location>
        <position position="192"/>
    </location>
    <ligand>
        <name>a divalent metal cation</name>
        <dbReference type="ChEBI" id="CHEBI:60240"/>
    </ligand>
</feature>
<dbReference type="PRINTS" id="PR00072">
    <property type="entry name" value="MALOXRDTASE"/>
</dbReference>
<dbReference type="GO" id="GO:0005829">
    <property type="term" value="C:cytosol"/>
    <property type="evidence" value="ECO:0007669"/>
    <property type="project" value="TreeGrafter"/>
</dbReference>
<feature type="binding site" evidence="6">
    <location>
        <position position="361"/>
    </location>
    <ligand>
        <name>(S)-malate</name>
        <dbReference type="ChEBI" id="CHEBI:15589"/>
    </ligand>
</feature>
<dbReference type="FunFam" id="3.40.50.720:FF:000055">
    <property type="entry name" value="NAD-dependent malic enzyme"/>
    <property type="match status" value="1"/>
</dbReference>
<evidence type="ECO:0000313" key="12">
    <source>
        <dbReference type="Proteomes" id="UP000053095"/>
    </source>
</evidence>
<dbReference type="Gene3D" id="3.40.50.720">
    <property type="entry name" value="NAD(P)-binding Rossmann-like Domain"/>
    <property type="match status" value="1"/>
</dbReference>
<keyword evidence="3 7" id="KW-0479">Metal-binding</keyword>
<dbReference type="GO" id="GO:0004471">
    <property type="term" value="F:malate dehydrogenase (decarboxylating) (NAD+) activity"/>
    <property type="evidence" value="ECO:0007669"/>
    <property type="project" value="TreeGrafter"/>
</dbReference>
<keyword evidence="12" id="KW-1185">Reference proteome</keyword>